<dbReference type="InterPro" id="IPR000719">
    <property type="entry name" value="Prot_kinase_dom"/>
</dbReference>
<feature type="compositionally biased region" description="Basic and acidic residues" evidence="2">
    <location>
        <begin position="39"/>
        <end position="52"/>
    </location>
</feature>
<protein>
    <recommendedName>
        <fullName evidence="3">Protein kinase domain-containing protein</fullName>
    </recommendedName>
</protein>
<dbReference type="SUPFAM" id="SSF56112">
    <property type="entry name" value="Protein kinase-like (PK-like)"/>
    <property type="match status" value="1"/>
</dbReference>
<dbReference type="SMART" id="SM00220">
    <property type="entry name" value="S_TKc"/>
    <property type="match status" value="1"/>
</dbReference>
<feature type="region of interest" description="Disordered" evidence="2">
    <location>
        <begin position="412"/>
        <end position="433"/>
    </location>
</feature>
<evidence type="ECO:0000313" key="5">
    <source>
        <dbReference type="Proteomes" id="UP001303046"/>
    </source>
</evidence>
<feature type="domain" description="Protein kinase" evidence="3">
    <location>
        <begin position="115"/>
        <end position="392"/>
    </location>
</feature>
<reference evidence="4 5" key="1">
    <citation type="submission" date="2023-08" db="EMBL/GenBank/DDBJ databases">
        <title>A Necator americanus chromosomal reference genome.</title>
        <authorList>
            <person name="Ilik V."/>
            <person name="Petrzelkova K.J."/>
            <person name="Pardy F."/>
            <person name="Fuh T."/>
            <person name="Niatou-Singa F.S."/>
            <person name="Gouil Q."/>
            <person name="Baker L."/>
            <person name="Ritchie M.E."/>
            <person name="Jex A.R."/>
            <person name="Gazzola D."/>
            <person name="Li H."/>
            <person name="Toshio Fujiwara R."/>
            <person name="Zhan B."/>
            <person name="Aroian R.V."/>
            <person name="Pafco B."/>
            <person name="Schwarz E.M."/>
        </authorList>
    </citation>
    <scope>NUCLEOTIDE SEQUENCE [LARGE SCALE GENOMIC DNA]</scope>
    <source>
        <strain evidence="4 5">Aroian</strain>
        <tissue evidence="4">Whole animal</tissue>
    </source>
</reference>
<feature type="compositionally biased region" description="Basic residues" evidence="2">
    <location>
        <begin position="22"/>
        <end position="31"/>
    </location>
</feature>
<organism evidence="4 5">
    <name type="scientific">Necator americanus</name>
    <name type="common">Human hookworm</name>
    <dbReference type="NCBI Taxonomy" id="51031"/>
    <lineage>
        <taxon>Eukaryota</taxon>
        <taxon>Metazoa</taxon>
        <taxon>Ecdysozoa</taxon>
        <taxon>Nematoda</taxon>
        <taxon>Chromadorea</taxon>
        <taxon>Rhabditida</taxon>
        <taxon>Rhabditina</taxon>
        <taxon>Rhabditomorpha</taxon>
        <taxon>Strongyloidea</taxon>
        <taxon>Ancylostomatidae</taxon>
        <taxon>Bunostominae</taxon>
        <taxon>Necator</taxon>
    </lineage>
</organism>
<feature type="compositionally biased region" description="Basic residues" evidence="2">
    <location>
        <begin position="80"/>
        <end position="94"/>
    </location>
</feature>
<evidence type="ECO:0000256" key="2">
    <source>
        <dbReference type="SAM" id="MobiDB-lite"/>
    </source>
</evidence>
<dbReference type="Gene3D" id="1.10.510.10">
    <property type="entry name" value="Transferase(Phosphotransferase) domain 1"/>
    <property type="match status" value="1"/>
</dbReference>
<dbReference type="InterPro" id="IPR017441">
    <property type="entry name" value="Protein_kinase_ATP_BS"/>
</dbReference>
<keyword evidence="1" id="KW-0067">ATP-binding</keyword>
<accession>A0ABR1DPS0</accession>
<dbReference type="PROSITE" id="PS50011">
    <property type="entry name" value="PROTEIN_KINASE_DOM"/>
    <property type="match status" value="1"/>
</dbReference>
<dbReference type="Pfam" id="PF00069">
    <property type="entry name" value="Pkinase"/>
    <property type="match status" value="1"/>
</dbReference>
<dbReference type="InterPro" id="IPR011009">
    <property type="entry name" value="Kinase-like_dom_sf"/>
</dbReference>
<dbReference type="PROSITE" id="PS00107">
    <property type="entry name" value="PROTEIN_KINASE_ATP"/>
    <property type="match status" value="1"/>
</dbReference>
<gene>
    <name evidence="4" type="primary">Necator_chrIV.g16998</name>
    <name evidence="4" type="ORF">RB195_003700</name>
</gene>
<comment type="caution">
    <text evidence="4">The sequence shown here is derived from an EMBL/GenBank/DDBJ whole genome shotgun (WGS) entry which is preliminary data.</text>
</comment>
<dbReference type="Proteomes" id="UP001303046">
    <property type="component" value="Unassembled WGS sequence"/>
</dbReference>
<dbReference type="EMBL" id="JAVFWL010000004">
    <property type="protein sequence ID" value="KAK6752429.1"/>
    <property type="molecule type" value="Genomic_DNA"/>
</dbReference>
<evidence type="ECO:0000313" key="4">
    <source>
        <dbReference type="EMBL" id="KAK6752429.1"/>
    </source>
</evidence>
<dbReference type="InterPro" id="IPR050235">
    <property type="entry name" value="CK1_Ser-Thr_kinase"/>
</dbReference>
<name>A0ABR1DPS0_NECAM</name>
<sequence length="433" mass="49138">MSFEKGSNDAEASDEHRLSREGRRRSHKKLRFGAAGDPAKPEAPEGKHEAPKPAEAAPPAGGGSTAPPDRTAQTATKKSTISRKRTQKKKVKKQLPVKREIMGEGDTVQSEKHTWRVIKLLGSGGFGDVYKVVKHNDPDKTESAMKTEMVIGDRRMLRLKIEVMVLMKCHEQTDPQFKQHFVAFVDRGKTAKFKFLVMGLVGKSLEDIRRDILGHNYSKSTVIQCSIQTLIAVRDLHGIGYLHRDIKPQNYAVGLGEHQKTVYMLDFGIARKYTVGDTKEVKLARAKVSFLGTVRFASRACHKCIEQGRKDDLESWIFMVFELFDDANGLPWKRVDRTKVVPLKEKFFKNQLTKCYKIVPADFKRIVEYIDGMKYEDEPDYVYITNSLNAIAKEHKIDLNRKLDWIGVVAKPKKKRERSEMSSDNRQSGSESG</sequence>
<feature type="binding site" evidence="1">
    <location>
        <position position="146"/>
    </location>
    <ligand>
        <name>ATP</name>
        <dbReference type="ChEBI" id="CHEBI:30616"/>
    </ligand>
</feature>
<feature type="compositionally biased region" description="Polar residues" evidence="2">
    <location>
        <begin position="424"/>
        <end position="433"/>
    </location>
</feature>
<proteinExistence type="predicted"/>
<evidence type="ECO:0000259" key="3">
    <source>
        <dbReference type="PROSITE" id="PS50011"/>
    </source>
</evidence>
<keyword evidence="1" id="KW-0547">Nucleotide-binding</keyword>
<dbReference type="PANTHER" id="PTHR11909">
    <property type="entry name" value="CASEIN KINASE-RELATED"/>
    <property type="match status" value="1"/>
</dbReference>
<evidence type="ECO:0000256" key="1">
    <source>
        <dbReference type="PROSITE-ProRule" id="PRU10141"/>
    </source>
</evidence>
<feature type="region of interest" description="Disordered" evidence="2">
    <location>
        <begin position="1"/>
        <end position="94"/>
    </location>
</feature>
<keyword evidence="5" id="KW-1185">Reference proteome</keyword>